<keyword evidence="4" id="KW-1185">Reference proteome</keyword>
<dbReference type="InterPro" id="IPR025324">
    <property type="entry name" value="DUF4230"/>
</dbReference>
<dbReference type="EMBL" id="CP002158">
    <property type="protein sequence ID" value="ADL26811.1"/>
    <property type="molecule type" value="Genomic_DNA"/>
</dbReference>
<dbReference type="RefSeq" id="WP_014545686.1">
    <property type="nucleotide sequence ID" value="NC_013410.1"/>
</dbReference>
<dbReference type="EMBL" id="CP001792">
    <property type="protein sequence ID" value="ACX74552.1"/>
    <property type="molecule type" value="Genomic_DNA"/>
</dbReference>
<name>C9RP88_FIBSS</name>
<reference evidence="2" key="3">
    <citation type="submission" date="2010-08" db="EMBL/GenBank/DDBJ databases">
        <authorList>
            <person name="Durkin A.S."/>
            <person name="Nelson K.E."/>
            <person name="Morrison M."/>
            <person name="Forsberg C.W."/>
            <person name="Wilson D.B."/>
            <person name="Russell J.B."/>
            <person name="Cann I.K.O."/>
            <person name="Mackie R.I."/>
            <person name="White B.A."/>
        </authorList>
    </citation>
    <scope>NUCLEOTIDE SEQUENCE</scope>
    <source>
        <strain evidence="2">S85</strain>
    </source>
</reference>
<gene>
    <name evidence="1" type="ordered locus">Fisuc_0946</name>
    <name evidence="2" type="ordered locus">FSU_1392</name>
</gene>
<proteinExistence type="predicted"/>
<reference evidence="3" key="2">
    <citation type="submission" date="2010-08" db="EMBL/GenBank/DDBJ databases">
        <title>Complete sequence of Fibrobacter succinogenes subsp. succinogenes S85.</title>
        <authorList>
            <person name="Durkin A.S."/>
            <person name="Nelson K.E."/>
            <person name="Morrison M."/>
            <person name="Forsberg C.W."/>
            <person name="Wilson D.B."/>
            <person name="Russell J.B."/>
            <person name="Cann I.K.O."/>
            <person name="Mackie R.I."/>
            <person name="White B.A."/>
        </authorList>
    </citation>
    <scope>NUCLEOTIDE SEQUENCE [LARGE SCALE GENOMIC DNA]</scope>
    <source>
        <strain evidence="3">ATCC 19169 / S85</strain>
    </source>
</reference>
<dbReference type="KEGG" id="fsu:Fisuc_0946"/>
<evidence type="ECO:0000313" key="2">
    <source>
        <dbReference type="EMBL" id="ADL26811.1"/>
    </source>
</evidence>
<organism evidence="2 3">
    <name type="scientific">Fibrobacter succinogenes (strain ATCC 19169 / S85)</name>
    <dbReference type="NCBI Taxonomy" id="59374"/>
    <lineage>
        <taxon>Bacteria</taxon>
        <taxon>Pseudomonadati</taxon>
        <taxon>Fibrobacterota</taxon>
        <taxon>Fibrobacteria</taxon>
        <taxon>Fibrobacterales</taxon>
        <taxon>Fibrobacteraceae</taxon>
        <taxon>Fibrobacter</taxon>
    </lineage>
</organism>
<dbReference type="STRING" id="59374.FSU_1392"/>
<dbReference type="OrthoDB" id="359931at2"/>
<dbReference type="HOGENOM" id="CLU_108876_1_1_0"/>
<accession>C9RP88</accession>
<evidence type="ECO:0000313" key="4">
    <source>
        <dbReference type="Proteomes" id="UP000001497"/>
    </source>
</evidence>
<protein>
    <submittedName>
        <fullName evidence="2">Conserved domain protein</fullName>
    </submittedName>
</protein>
<dbReference type="AlphaFoldDB" id="C9RP88"/>
<dbReference type="KEGG" id="fsc:FSU_1392"/>
<dbReference type="Proteomes" id="UP000001497">
    <property type="component" value="Chromosome"/>
</dbReference>
<dbReference type="Proteomes" id="UP000000517">
    <property type="component" value="Chromosome"/>
</dbReference>
<evidence type="ECO:0000313" key="1">
    <source>
        <dbReference type="EMBL" id="ACX74552.1"/>
    </source>
</evidence>
<reference evidence="1 4" key="1">
    <citation type="submission" date="2009-10" db="EMBL/GenBank/DDBJ databases">
        <title>Complete sequence of Fibrobacter succinogenes subsp. succinogenes S85.</title>
        <authorList>
            <consortium name="US DOE Joint Genome Institute"/>
            <person name="Lucas S."/>
            <person name="Copeland A."/>
            <person name="Lapidus A."/>
            <person name="Glavina del Rio T."/>
            <person name="Tice H."/>
            <person name="Bruce D."/>
            <person name="Goodwin L."/>
            <person name="Pitluck S."/>
            <person name="Chertkov O."/>
            <person name="Detter J.C."/>
            <person name="Han C."/>
            <person name="Tapia R."/>
            <person name="Larimer F."/>
            <person name="Land M."/>
            <person name="Hauser L."/>
            <person name="Kyrpides N."/>
            <person name="Mikhailova N."/>
            <person name="Weimer P.J."/>
            <person name="Stevenson D.M."/>
            <person name="Boyum J."/>
            <person name="Brumm P.I."/>
            <person name="Mead D."/>
        </authorList>
    </citation>
    <scope>NUCLEOTIDE SEQUENCE [LARGE SCALE GENOMIC DNA]</scope>
    <source>
        <strain evidence="4">ATCC 19169 / S85</strain>
        <strain evidence="1">S85</strain>
    </source>
</reference>
<evidence type="ECO:0000313" key="3">
    <source>
        <dbReference type="Proteomes" id="UP000000517"/>
    </source>
</evidence>
<sequence length="212" mass="24965">MKLALKIVAILLIICATSVTTALVMKKLYPDTKQTSITSEFVEQQISEISELATLHHHYRKNANYQDAKKLLEYMPDWRINKSIKEFSLVYQGDVKLGYDLKDIKILVEPNSQNIFIYLPEPKILSHSIDFESIQVLWEKQGWFNNIRFEDFKQFFISEQKKYEQENSAELKRRAREHAMKLIQLRLGTTIESGYKVNLEQRDHVQEIPISK</sequence>
<dbReference type="Pfam" id="PF14014">
    <property type="entry name" value="DUF4230"/>
    <property type="match status" value="1"/>
</dbReference>